<dbReference type="FunFam" id="3.90.226.10:FF:000009">
    <property type="entry name" value="Carnitinyl-CoA dehydratase"/>
    <property type="match status" value="1"/>
</dbReference>
<dbReference type="EC" id="4.2.1.17" evidence="4"/>
<sequence length="257" mass="27844">MNTLENLLVKKQSHICYITFNREQQLNALNTKTFEELSTVLDDIAADQDIWGVIVTGAGSKAFIAGADIKEFQSLDEEEGRLLATSGHGVMDRIYNFDKPVIAAINGFALGGGLELALACHMRVAAVSAKLGLPEASLGLIPGYGGTQRLTDLVGRGKAMEMILSGNMITSEEALSWGMVNHVTEVEDLLSKAEEILGHIFSRSKTSVKAAIRAINASISKEENGYKVEINEFGKCFGQPDFIEGVSAFVEKRKAKF</sequence>
<evidence type="ECO:0000256" key="1">
    <source>
        <dbReference type="ARBA" id="ARBA00005254"/>
    </source>
</evidence>
<evidence type="ECO:0000313" key="5">
    <source>
        <dbReference type="Proteomes" id="UP000254893"/>
    </source>
</evidence>
<dbReference type="PANTHER" id="PTHR11941:SF175">
    <property type="entry name" value="ENOYL-COA HYDRATASE-RELATED"/>
    <property type="match status" value="1"/>
</dbReference>
<evidence type="ECO:0000256" key="2">
    <source>
        <dbReference type="ARBA" id="ARBA00023239"/>
    </source>
</evidence>
<dbReference type="CDD" id="cd06558">
    <property type="entry name" value="crotonase-like"/>
    <property type="match status" value="1"/>
</dbReference>
<dbReference type="Proteomes" id="UP000254893">
    <property type="component" value="Unassembled WGS sequence"/>
</dbReference>
<comment type="similarity">
    <text evidence="1 3">Belongs to the enoyl-CoA hydratase/isomerase family.</text>
</comment>
<dbReference type="PROSITE" id="PS00166">
    <property type="entry name" value="ENOYL_COA_HYDRATASE"/>
    <property type="match status" value="1"/>
</dbReference>
<dbReference type="RefSeq" id="WP_115168827.1">
    <property type="nucleotide sequence ID" value="NZ_UGYW01000001.1"/>
</dbReference>
<name>A0A380B9A7_SPHSI</name>
<dbReference type="EMBL" id="UGYW01000001">
    <property type="protein sequence ID" value="SUI97237.1"/>
    <property type="molecule type" value="Genomic_DNA"/>
</dbReference>
<dbReference type="InterPro" id="IPR029045">
    <property type="entry name" value="ClpP/crotonase-like_dom_sf"/>
</dbReference>
<organism evidence="4 5">
    <name type="scientific">Sphingobacterium spiritivorum</name>
    <name type="common">Flavobacterium spiritivorum</name>
    <dbReference type="NCBI Taxonomy" id="258"/>
    <lineage>
        <taxon>Bacteria</taxon>
        <taxon>Pseudomonadati</taxon>
        <taxon>Bacteroidota</taxon>
        <taxon>Sphingobacteriia</taxon>
        <taxon>Sphingobacteriales</taxon>
        <taxon>Sphingobacteriaceae</taxon>
        <taxon>Sphingobacterium</taxon>
    </lineage>
</organism>
<dbReference type="GO" id="GO:0006635">
    <property type="term" value="P:fatty acid beta-oxidation"/>
    <property type="evidence" value="ECO:0007669"/>
    <property type="project" value="TreeGrafter"/>
</dbReference>
<dbReference type="AlphaFoldDB" id="A0A380B9A7"/>
<accession>A0A380B9A7</accession>
<dbReference type="InterPro" id="IPR018376">
    <property type="entry name" value="Enoyl-CoA_hyd/isom_CS"/>
</dbReference>
<dbReference type="GO" id="GO:0004300">
    <property type="term" value="F:enoyl-CoA hydratase activity"/>
    <property type="evidence" value="ECO:0007669"/>
    <property type="project" value="UniProtKB-EC"/>
</dbReference>
<dbReference type="SUPFAM" id="SSF52096">
    <property type="entry name" value="ClpP/crotonase"/>
    <property type="match status" value="1"/>
</dbReference>
<protein>
    <submittedName>
        <fullName evidence="4">Probable enoyl-CoA hydratase echA8</fullName>
        <ecNumber evidence="4">4.2.1.17</ecNumber>
    </submittedName>
</protein>
<proteinExistence type="inferred from homology"/>
<dbReference type="Pfam" id="PF00378">
    <property type="entry name" value="ECH_1"/>
    <property type="match status" value="1"/>
</dbReference>
<dbReference type="Gene3D" id="3.90.226.10">
    <property type="entry name" value="2-enoyl-CoA Hydratase, Chain A, domain 1"/>
    <property type="match status" value="1"/>
</dbReference>
<dbReference type="InterPro" id="IPR001753">
    <property type="entry name" value="Enoyl-CoA_hydra/iso"/>
</dbReference>
<gene>
    <name evidence="4" type="primary">echA8_1</name>
    <name evidence="4" type="ORF">NCTC11388_00338</name>
</gene>
<keyword evidence="2 4" id="KW-0456">Lyase</keyword>
<dbReference type="PANTHER" id="PTHR11941">
    <property type="entry name" value="ENOYL-COA HYDRATASE-RELATED"/>
    <property type="match status" value="1"/>
</dbReference>
<reference evidence="4 5" key="1">
    <citation type="submission" date="2018-06" db="EMBL/GenBank/DDBJ databases">
        <authorList>
            <consortium name="Pathogen Informatics"/>
            <person name="Doyle S."/>
        </authorList>
    </citation>
    <scope>NUCLEOTIDE SEQUENCE [LARGE SCALE GENOMIC DNA]</scope>
    <source>
        <strain evidence="4 5">NCTC11388</strain>
    </source>
</reference>
<evidence type="ECO:0000256" key="3">
    <source>
        <dbReference type="RuleBase" id="RU003707"/>
    </source>
</evidence>
<evidence type="ECO:0000313" key="4">
    <source>
        <dbReference type="EMBL" id="SUI97237.1"/>
    </source>
</evidence>